<evidence type="ECO:0000313" key="3">
    <source>
        <dbReference type="EMBL" id="TXK83364.1"/>
    </source>
</evidence>
<feature type="domain" description="HPP transmembrane region" evidence="2">
    <location>
        <begin position="2"/>
        <end position="125"/>
    </location>
</feature>
<dbReference type="EMBL" id="VRLR01000001">
    <property type="protein sequence ID" value="TXK83364.1"/>
    <property type="molecule type" value="Genomic_DNA"/>
</dbReference>
<feature type="transmembrane region" description="Helical" evidence="1">
    <location>
        <begin position="12"/>
        <end position="31"/>
    </location>
</feature>
<accession>A0A5C8M4F1</accession>
<evidence type="ECO:0000259" key="2">
    <source>
        <dbReference type="Pfam" id="PF04982"/>
    </source>
</evidence>
<dbReference type="PANTHER" id="PTHR33741:SF5">
    <property type="entry name" value="TRANSMEMBRANE PROTEIN DDB_G0269096-RELATED"/>
    <property type="match status" value="1"/>
</dbReference>
<keyword evidence="1" id="KW-1133">Transmembrane helix</keyword>
<dbReference type="AlphaFoldDB" id="A0A5C8M4F1"/>
<dbReference type="InterPro" id="IPR058581">
    <property type="entry name" value="TM_HPP"/>
</dbReference>
<dbReference type="InterPro" id="IPR007065">
    <property type="entry name" value="HPP"/>
</dbReference>
<feature type="transmembrane region" description="Helical" evidence="1">
    <location>
        <begin position="101"/>
        <end position="121"/>
    </location>
</feature>
<evidence type="ECO:0000313" key="4">
    <source>
        <dbReference type="Proteomes" id="UP000321814"/>
    </source>
</evidence>
<dbReference type="Proteomes" id="UP000321814">
    <property type="component" value="Unassembled WGS sequence"/>
</dbReference>
<name>A0A5C8M4F1_9GAMM</name>
<proteinExistence type="predicted"/>
<keyword evidence="4" id="KW-1185">Reference proteome</keyword>
<gene>
    <name evidence="3" type="ORF">FU839_00590</name>
</gene>
<keyword evidence="1" id="KW-0472">Membrane</keyword>
<dbReference type="Pfam" id="PF04982">
    <property type="entry name" value="TM_HPP"/>
    <property type="match status" value="1"/>
</dbReference>
<dbReference type="OrthoDB" id="9811720at2"/>
<sequence>MALLALLQQWQQLWLVAPFGATAVILFALPGSPLGKAKNVIAGHFLAALIGLTFVHSFGLTVWSLSIAVGLAIGLMVLLKITHPPAGATTLLIMLTAPDWWFLLNPVLTGSVLMVVVAHYYHQSHRKGHQHLVKRKAAVVSTKAED</sequence>
<protein>
    <submittedName>
        <fullName evidence="3">HPP family protein</fullName>
    </submittedName>
</protein>
<dbReference type="PANTHER" id="PTHR33741">
    <property type="entry name" value="TRANSMEMBRANE PROTEIN DDB_G0269096-RELATED"/>
    <property type="match status" value="1"/>
</dbReference>
<organism evidence="3 4">
    <name type="scientific">Rheinheimera tangshanensis</name>
    <dbReference type="NCBI Taxonomy" id="400153"/>
    <lineage>
        <taxon>Bacteria</taxon>
        <taxon>Pseudomonadati</taxon>
        <taxon>Pseudomonadota</taxon>
        <taxon>Gammaproteobacteria</taxon>
        <taxon>Chromatiales</taxon>
        <taxon>Chromatiaceae</taxon>
        <taxon>Rheinheimera</taxon>
    </lineage>
</organism>
<evidence type="ECO:0000256" key="1">
    <source>
        <dbReference type="SAM" id="Phobius"/>
    </source>
</evidence>
<comment type="caution">
    <text evidence="3">The sequence shown here is derived from an EMBL/GenBank/DDBJ whole genome shotgun (WGS) entry which is preliminary data.</text>
</comment>
<reference evidence="3 4" key="1">
    <citation type="submission" date="2019-08" db="EMBL/GenBank/DDBJ databases">
        <title>Draft genome analysis of Rheinheimera tangshanensis isolated from the roots of fresh rice plants (Oryza sativa).</title>
        <authorList>
            <person name="Yu Q."/>
            <person name="Qi Y."/>
            <person name="Zhang H."/>
            <person name="Pu J."/>
        </authorList>
    </citation>
    <scope>NUCLEOTIDE SEQUENCE [LARGE SCALE GENOMIC DNA]</scope>
    <source>
        <strain evidence="3 4">JA3-B52</strain>
    </source>
</reference>
<keyword evidence="1" id="KW-0812">Transmembrane</keyword>